<dbReference type="AlphaFoldDB" id="A0A812WME3"/>
<feature type="region of interest" description="Disordered" evidence="1">
    <location>
        <begin position="408"/>
        <end position="594"/>
    </location>
</feature>
<feature type="region of interest" description="Disordered" evidence="1">
    <location>
        <begin position="1"/>
        <end position="34"/>
    </location>
</feature>
<feature type="compositionally biased region" description="Basic and acidic residues" evidence="1">
    <location>
        <begin position="25"/>
        <end position="34"/>
    </location>
</feature>
<protein>
    <submittedName>
        <fullName evidence="2">Uncharacterized protein</fullName>
    </submittedName>
</protein>
<feature type="compositionally biased region" description="Acidic residues" evidence="1">
    <location>
        <begin position="456"/>
        <end position="468"/>
    </location>
</feature>
<dbReference type="EMBL" id="CAJNIZ010044132">
    <property type="protein sequence ID" value="CAE7679193.1"/>
    <property type="molecule type" value="Genomic_DNA"/>
</dbReference>
<feature type="compositionally biased region" description="Basic and acidic residues" evidence="1">
    <location>
        <begin position="371"/>
        <end position="391"/>
    </location>
</feature>
<proteinExistence type="predicted"/>
<evidence type="ECO:0000256" key="1">
    <source>
        <dbReference type="SAM" id="MobiDB-lite"/>
    </source>
</evidence>
<keyword evidence="3" id="KW-1185">Reference proteome</keyword>
<accession>A0A812WME3</accession>
<feature type="compositionally biased region" description="Basic and acidic residues" evidence="1">
    <location>
        <begin position="442"/>
        <end position="455"/>
    </location>
</feature>
<feature type="compositionally biased region" description="Polar residues" evidence="1">
    <location>
        <begin position="241"/>
        <end position="257"/>
    </location>
</feature>
<feature type="compositionally biased region" description="Basic and acidic residues" evidence="1">
    <location>
        <begin position="544"/>
        <end position="561"/>
    </location>
</feature>
<feature type="non-terminal residue" evidence="2">
    <location>
        <position position="1"/>
    </location>
</feature>
<feature type="region of interest" description="Disordered" evidence="1">
    <location>
        <begin position="201"/>
        <end position="391"/>
    </location>
</feature>
<organism evidence="2 3">
    <name type="scientific">Symbiodinium pilosum</name>
    <name type="common">Dinoflagellate</name>
    <dbReference type="NCBI Taxonomy" id="2952"/>
    <lineage>
        <taxon>Eukaryota</taxon>
        <taxon>Sar</taxon>
        <taxon>Alveolata</taxon>
        <taxon>Dinophyceae</taxon>
        <taxon>Suessiales</taxon>
        <taxon>Symbiodiniaceae</taxon>
        <taxon>Symbiodinium</taxon>
    </lineage>
</organism>
<reference evidence="2" key="1">
    <citation type="submission" date="2021-02" db="EMBL/GenBank/DDBJ databases">
        <authorList>
            <person name="Dougan E. K."/>
            <person name="Rhodes N."/>
            <person name="Thang M."/>
            <person name="Chan C."/>
        </authorList>
    </citation>
    <scope>NUCLEOTIDE SEQUENCE</scope>
</reference>
<feature type="compositionally biased region" description="Polar residues" evidence="1">
    <location>
        <begin position="408"/>
        <end position="420"/>
    </location>
</feature>
<feature type="region of interest" description="Disordered" evidence="1">
    <location>
        <begin position="113"/>
        <end position="140"/>
    </location>
</feature>
<name>A0A812WME3_SYMPI</name>
<gene>
    <name evidence="2" type="ORF">SPIL2461_LOCUS18877</name>
</gene>
<dbReference type="Proteomes" id="UP000649617">
    <property type="component" value="Unassembled WGS sequence"/>
</dbReference>
<evidence type="ECO:0000313" key="2">
    <source>
        <dbReference type="EMBL" id="CAE7679193.1"/>
    </source>
</evidence>
<dbReference type="OrthoDB" id="424539at2759"/>
<evidence type="ECO:0000313" key="3">
    <source>
        <dbReference type="Proteomes" id="UP000649617"/>
    </source>
</evidence>
<sequence length="699" mass="75603">MQSRLPMPSDELLEMPVPAPTSESRATEESKLDREAVVLDASATSSRNTWTGKTLTGHLQKRPSAVHLELDGELRIGLENDSEQVKTASQSLAKPGRLPRAISQDALEDPQNIEGLSGTVAGTPTPKPTSAALADAVDSPRSWGAELEDMDRLFELMAAGQRPAENIAERIQHAQIQEDEIPAPDWVDSWVSQQDFLADYDDSQWRQGRGGGKRSDAGGSSVRLGGNDGFQGKACGRPHAQQKQQPQLAVYSLTAQGESGHGARAFKGAAKKTKGKPSRSPEKKAPFGADAAFPKAVATPRQPESSREDSKAQPSKPSRPRPAGKAEIASEEQRTPRDANPVDLQGSEEIMQKLLGRRLTEVASPAPPKLKAAEEKPRERKEEVDEPKEVLDVGKEVVEAVAPQGETDNFSLARNTSKTAVSKRYFATTGGKKGLVHSRSFRMQEGDEPKQKQEDQGEDEAAAEEEPAETPAKQRWKLGTLAVQAVVRLRTQIRSPSPTPERRRSSIRAPPVRILYQPDTPPPPESINKPAAPRAPKRKAQAPKNDEALQKRTEDTKRTLHEAPPVAGVSEQSAANKEVPDADEPLHPAMGVAPFSSTDSSLALTAATIQAIRSMNEPDLSHLRKAEARLLSARTQTTGWLSHDSSRITFFSAKTDSATSTVGFSPYASRTDLIKNASGTTLSYQSSAAKLSVASREDE</sequence>
<comment type="caution">
    <text evidence="2">The sequence shown here is derived from an EMBL/GenBank/DDBJ whole genome shotgun (WGS) entry which is preliminary data.</text>
</comment>